<comment type="caution">
    <text evidence="1">The sequence shown here is derived from an EMBL/GenBank/DDBJ whole genome shotgun (WGS) entry which is preliminary data.</text>
</comment>
<evidence type="ECO:0008006" key="3">
    <source>
        <dbReference type="Google" id="ProtNLM"/>
    </source>
</evidence>
<dbReference type="RefSeq" id="WP_344961804.1">
    <property type="nucleotide sequence ID" value="NZ_BAAAXZ010000059.1"/>
</dbReference>
<dbReference type="Proteomes" id="UP001501102">
    <property type="component" value="Unassembled WGS sequence"/>
</dbReference>
<name>A0ABN3WNT5_STRTU</name>
<reference evidence="1 2" key="1">
    <citation type="journal article" date="2019" name="Int. J. Syst. Evol. Microbiol.">
        <title>The Global Catalogue of Microorganisms (GCM) 10K type strain sequencing project: providing services to taxonomists for standard genome sequencing and annotation.</title>
        <authorList>
            <consortium name="The Broad Institute Genomics Platform"/>
            <consortium name="The Broad Institute Genome Sequencing Center for Infectious Disease"/>
            <person name="Wu L."/>
            <person name="Ma J."/>
        </authorList>
    </citation>
    <scope>NUCLEOTIDE SEQUENCE [LARGE SCALE GENOMIC DNA]</scope>
    <source>
        <strain evidence="1 2">JCM 4087</strain>
    </source>
</reference>
<proteinExistence type="predicted"/>
<accession>A0ABN3WNT5</accession>
<evidence type="ECO:0000313" key="1">
    <source>
        <dbReference type="EMBL" id="GAA2920219.1"/>
    </source>
</evidence>
<protein>
    <recommendedName>
        <fullName evidence="3">Fido domain-containing protein</fullName>
    </recommendedName>
</protein>
<keyword evidence="2" id="KW-1185">Reference proteome</keyword>
<gene>
    <name evidence="1" type="ORF">GCM10020221_15540</name>
</gene>
<dbReference type="EMBL" id="BAAAXZ010000059">
    <property type="protein sequence ID" value="GAA2920219.1"/>
    <property type="molecule type" value="Genomic_DNA"/>
</dbReference>
<evidence type="ECO:0000313" key="2">
    <source>
        <dbReference type="Proteomes" id="UP001501102"/>
    </source>
</evidence>
<sequence length="57" mass="6278">MFDNGNKRTALEVARLLIERNGVMTDVTRKQLSGVVERVGTGELRKISDIASALKGY</sequence>
<organism evidence="1 2">
    <name type="scientific">Streptomyces thioluteus</name>
    <dbReference type="NCBI Taxonomy" id="66431"/>
    <lineage>
        <taxon>Bacteria</taxon>
        <taxon>Bacillati</taxon>
        <taxon>Actinomycetota</taxon>
        <taxon>Actinomycetes</taxon>
        <taxon>Kitasatosporales</taxon>
        <taxon>Streptomycetaceae</taxon>
        <taxon>Streptomyces</taxon>
    </lineage>
</organism>
<dbReference type="Gene3D" id="1.10.1790.50">
    <property type="match status" value="1"/>
</dbReference>